<protein>
    <submittedName>
        <fullName evidence="6">Chaperonin containing TCP1 subunit 8 like 2</fullName>
    </submittedName>
</protein>
<keyword evidence="4 5" id="KW-0143">Chaperone</keyword>
<dbReference type="Pfam" id="PF00118">
    <property type="entry name" value="Cpn60_TCP1"/>
    <property type="match status" value="1"/>
</dbReference>
<sequence>MSVSIHNRVVQKTFSLELPKRLGPSLEDSQRTPGGVRENLLSSTAAIQTLASVIRPCYGPQGRQKFLVTDNGETVCTGYTAAILRVLQLEHPAARFVREAAQTQAENSGDGTAFVVLLIEALLEQAEHLLRAGLPRTQLREAYATANKEVLAALPSLAIRSLGPLEDPSWALHSVMNTHSLSHTNYLTKLVAQACWASKEPDGSFKPERVGVCTLRGGTLKDSHLLPGLAISGEPCGQMTEVLTGARVALFVCPFGPANPNAPATAHLSNPNDLTKFMTESDQLLEKQVAQLAAGGINVAVVWGDIDKKALILADNYGIMVIQAKSRKEVAYLSEVLGTPLLTYLLPPLEPGRCHRIYRQELVNGVAVLFECESMGTPALTLVLRGATAEGLRGAEQAVYHGIDAYFQLCQDPRLLPGAGAVEMALARTLSDKGSKLEGPNGPAFLAFAQALRSLPKTLAENAGLGVSQVMAEMSGIHQAGNFLIGVGTEGIINVAQEGVWDTLMAKAQGLQAVAEAVLQLVTVDEIVVAKSSSLNQQILNPDSKKAKECLSHPRKKILQMYKYQFL</sequence>
<dbReference type="Gene3D" id="1.10.560.10">
    <property type="entry name" value="GroEL-like equatorial domain"/>
    <property type="match status" value="1"/>
</dbReference>
<evidence type="ECO:0000256" key="5">
    <source>
        <dbReference type="RuleBase" id="RU004187"/>
    </source>
</evidence>
<evidence type="ECO:0000256" key="2">
    <source>
        <dbReference type="ARBA" id="ARBA00022741"/>
    </source>
</evidence>
<dbReference type="InterPro" id="IPR027409">
    <property type="entry name" value="GroEL-like_apical_dom_sf"/>
</dbReference>
<dbReference type="InterPro" id="IPR027410">
    <property type="entry name" value="TCP-1-like_intermed_sf"/>
</dbReference>
<name>A0A8C9QIR7_SPEDA</name>
<dbReference type="GO" id="GO:0140662">
    <property type="term" value="F:ATP-dependent protein folding chaperone"/>
    <property type="evidence" value="ECO:0007669"/>
    <property type="project" value="InterPro"/>
</dbReference>
<keyword evidence="3 5" id="KW-0067">ATP-binding</keyword>
<dbReference type="PANTHER" id="PTHR11353">
    <property type="entry name" value="CHAPERONIN"/>
    <property type="match status" value="1"/>
</dbReference>
<dbReference type="SUPFAM" id="SSF54849">
    <property type="entry name" value="GroEL-intermediate domain like"/>
    <property type="match status" value="1"/>
</dbReference>
<proteinExistence type="inferred from homology"/>
<organism evidence="6 7">
    <name type="scientific">Spermophilus dauricus</name>
    <name type="common">Daurian ground squirrel</name>
    <dbReference type="NCBI Taxonomy" id="99837"/>
    <lineage>
        <taxon>Eukaryota</taxon>
        <taxon>Metazoa</taxon>
        <taxon>Chordata</taxon>
        <taxon>Craniata</taxon>
        <taxon>Vertebrata</taxon>
        <taxon>Euteleostomi</taxon>
        <taxon>Mammalia</taxon>
        <taxon>Eutheria</taxon>
        <taxon>Euarchontoglires</taxon>
        <taxon>Glires</taxon>
        <taxon>Rodentia</taxon>
        <taxon>Sciuromorpha</taxon>
        <taxon>Sciuridae</taxon>
        <taxon>Xerinae</taxon>
        <taxon>Marmotini</taxon>
        <taxon>Spermophilus</taxon>
    </lineage>
</organism>
<dbReference type="InterPro" id="IPR002423">
    <property type="entry name" value="Cpn60/GroEL/TCP-1"/>
</dbReference>
<dbReference type="GO" id="GO:0005524">
    <property type="term" value="F:ATP binding"/>
    <property type="evidence" value="ECO:0007669"/>
    <property type="project" value="UniProtKB-KW"/>
</dbReference>
<dbReference type="Ensembl" id="ENSSDAT00000025157.1">
    <property type="protein sequence ID" value="ENSSDAP00000022015.1"/>
    <property type="gene ID" value="ENSSDAG00000020022.1"/>
</dbReference>
<dbReference type="Gene3D" id="3.30.260.10">
    <property type="entry name" value="TCP-1-like chaperonin intermediate domain"/>
    <property type="match status" value="1"/>
</dbReference>
<dbReference type="InterPro" id="IPR017998">
    <property type="entry name" value="Chaperone_TCP-1"/>
</dbReference>
<dbReference type="PRINTS" id="PR00304">
    <property type="entry name" value="TCOMPLEXTCP1"/>
</dbReference>
<keyword evidence="7" id="KW-1185">Reference proteome</keyword>
<dbReference type="InterPro" id="IPR027413">
    <property type="entry name" value="GROEL-like_equatorial_sf"/>
</dbReference>
<reference evidence="6" key="2">
    <citation type="submission" date="2025-09" db="UniProtKB">
        <authorList>
            <consortium name="Ensembl"/>
        </authorList>
    </citation>
    <scope>IDENTIFICATION</scope>
</reference>
<dbReference type="SUPFAM" id="SSF48592">
    <property type="entry name" value="GroEL equatorial domain-like"/>
    <property type="match status" value="1"/>
</dbReference>
<evidence type="ECO:0000313" key="7">
    <source>
        <dbReference type="Proteomes" id="UP000694422"/>
    </source>
</evidence>
<dbReference type="AlphaFoldDB" id="A0A8C9QIR7"/>
<dbReference type="Gene3D" id="3.50.7.10">
    <property type="entry name" value="GroEL"/>
    <property type="match status" value="1"/>
</dbReference>
<evidence type="ECO:0000313" key="6">
    <source>
        <dbReference type="Ensembl" id="ENSSDAP00000022015.1"/>
    </source>
</evidence>
<accession>A0A8C9QIR7</accession>
<reference evidence="6" key="1">
    <citation type="submission" date="2025-08" db="UniProtKB">
        <authorList>
            <consortium name="Ensembl"/>
        </authorList>
    </citation>
    <scope>IDENTIFICATION</scope>
</reference>
<dbReference type="Proteomes" id="UP000694422">
    <property type="component" value="Unplaced"/>
</dbReference>
<dbReference type="SUPFAM" id="SSF52029">
    <property type="entry name" value="GroEL apical domain-like"/>
    <property type="match status" value="1"/>
</dbReference>
<comment type="similarity">
    <text evidence="1 5">Belongs to the TCP-1 chaperonin family.</text>
</comment>
<keyword evidence="2 5" id="KW-0547">Nucleotide-binding</keyword>
<evidence type="ECO:0000256" key="1">
    <source>
        <dbReference type="ARBA" id="ARBA00008020"/>
    </source>
</evidence>
<evidence type="ECO:0000256" key="4">
    <source>
        <dbReference type="ARBA" id="ARBA00023186"/>
    </source>
</evidence>
<evidence type="ECO:0000256" key="3">
    <source>
        <dbReference type="ARBA" id="ARBA00022840"/>
    </source>
</evidence>